<keyword evidence="1" id="KW-1133">Transmembrane helix</keyword>
<dbReference type="InterPro" id="IPR012427">
    <property type="entry name" value="DUF1622"/>
</dbReference>
<feature type="transmembrane region" description="Helical" evidence="1">
    <location>
        <begin position="12"/>
        <end position="33"/>
    </location>
</feature>
<dbReference type="EMBL" id="JAVRQI010000007">
    <property type="protein sequence ID" value="MDT1062366.1"/>
    <property type="molecule type" value="Genomic_DNA"/>
</dbReference>
<sequence>MIEAAADVIDVLAFLILVWGIILSVIMSMRTFAEAQGHWMDRLVGPTLVRFRLTLGRWMLTGLEVLIISDILHSIVHRTLSEVGILMVIVVIRVAMAYFLDMELSRIEQQISHRDQDHP</sequence>
<keyword evidence="3" id="KW-1185">Reference proteome</keyword>
<dbReference type="Pfam" id="PF07784">
    <property type="entry name" value="DUF1622"/>
    <property type="match status" value="1"/>
</dbReference>
<proteinExistence type="predicted"/>
<keyword evidence="1" id="KW-0472">Membrane</keyword>
<keyword evidence="1" id="KW-0812">Transmembrane</keyword>
<evidence type="ECO:0000313" key="2">
    <source>
        <dbReference type="EMBL" id="MDT1062366.1"/>
    </source>
</evidence>
<evidence type="ECO:0000313" key="3">
    <source>
        <dbReference type="Proteomes" id="UP001251085"/>
    </source>
</evidence>
<evidence type="ECO:0000256" key="1">
    <source>
        <dbReference type="SAM" id="Phobius"/>
    </source>
</evidence>
<comment type="caution">
    <text evidence="2">The sequence shown here is derived from an EMBL/GenBank/DDBJ whole genome shotgun (WGS) entry which is preliminary data.</text>
</comment>
<dbReference type="RefSeq" id="WP_311759463.1">
    <property type="nucleotide sequence ID" value="NZ_JAVRQI010000007.1"/>
</dbReference>
<reference evidence="3" key="1">
    <citation type="submission" date="2023-07" db="EMBL/GenBank/DDBJ databases">
        <title>Characterization of two Paracoccaceae strains isolated from Phycosphere and proposal of Xinfangfangia lacusdiani sp. nov.</title>
        <authorList>
            <person name="Deng Y."/>
            <person name="Zhang Y.Q."/>
        </authorList>
    </citation>
    <scope>NUCLEOTIDE SEQUENCE [LARGE SCALE GENOMIC DNA]</scope>
    <source>
        <strain evidence="3">CPCC 101403</strain>
    </source>
</reference>
<dbReference type="PANTHER" id="PTHR38468:SF1">
    <property type="entry name" value="SLL0939 PROTEIN"/>
    <property type="match status" value="1"/>
</dbReference>
<feature type="transmembrane region" description="Helical" evidence="1">
    <location>
        <begin position="54"/>
        <end position="77"/>
    </location>
</feature>
<dbReference type="Proteomes" id="UP001251085">
    <property type="component" value="Unassembled WGS sequence"/>
</dbReference>
<dbReference type="PANTHER" id="PTHR38468">
    <property type="entry name" value="SLL0939 PROTEIN"/>
    <property type="match status" value="1"/>
</dbReference>
<organism evidence="2 3">
    <name type="scientific">Paracoccus broussonetiae</name>
    <dbReference type="NCBI Taxonomy" id="3075834"/>
    <lineage>
        <taxon>Bacteria</taxon>
        <taxon>Pseudomonadati</taxon>
        <taxon>Pseudomonadota</taxon>
        <taxon>Alphaproteobacteria</taxon>
        <taxon>Rhodobacterales</taxon>
        <taxon>Paracoccaceae</taxon>
        <taxon>Paracoccus</taxon>
    </lineage>
</organism>
<accession>A0ABU3EDQ4</accession>
<protein>
    <submittedName>
        <fullName evidence="2">DUF1622 domain-containing protein</fullName>
    </submittedName>
</protein>
<name>A0ABU3EDQ4_9RHOB</name>
<feature type="transmembrane region" description="Helical" evidence="1">
    <location>
        <begin position="83"/>
        <end position="100"/>
    </location>
</feature>
<gene>
    <name evidence="2" type="ORF">RM190_10875</name>
</gene>